<keyword evidence="1" id="KW-0378">Hydrolase</keyword>
<dbReference type="Pfam" id="PF01520">
    <property type="entry name" value="Amidase_3"/>
    <property type="match status" value="1"/>
</dbReference>
<gene>
    <name evidence="5" type="ORF">E4U82_09705</name>
</gene>
<dbReference type="Pfam" id="PF08239">
    <property type="entry name" value="SH3_3"/>
    <property type="match status" value="1"/>
</dbReference>
<feature type="region of interest" description="Disordered" evidence="3">
    <location>
        <begin position="112"/>
        <end position="132"/>
    </location>
</feature>
<dbReference type="PANTHER" id="PTHR30404">
    <property type="entry name" value="N-ACETYLMURAMOYL-L-ALANINE AMIDASE"/>
    <property type="match status" value="1"/>
</dbReference>
<dbReference type="OrthoDB" id="9806267at2"/>
<reference evidence="5 6" key="1">
    <citation type="submission" date="2019-03" db="EMBL/GenBank/DDBJ databases">
        <title>Genome sequence of Lentibacillus salicampi ATCC BAA-719.</title>
        <authorList>
            <person name="Maclea K.S."/>
            <person name="Simoes Junior M."/>
        </authorList>
    </citation>
    <scope>NUCLEOTIDE SEQUENCE [LARGE SCALE GENOMIC DNA]</scope>
    <source>
        <strain evidence="5 6">ATCC BAA-719</strain>
    </source>
</reference>
<sequence length="311" mass="33602">MMEIMTNKRRGFMGKIRLLISAIVFILTLIVFSSNVLANDGDTYKVGTDVLNVRSSPSHSADVVGHLAGGDQAVVFQEKNGWAQTYYNGQIAWVASQYLYSVDRDAAVQNSSSAGNDHAVETESVSTEGSGTLDGITIVLDPGHGGKDPGAIGLRGTMEKSHTLSTADRVAQGLLEAGANVMLTRSDDTYVSLENRVNHSNVHATDAFISLHYNAFPLEAVNGFSTYYYTDGNDYQLAGDIQTGLEQHMDLNSRGLMKNGYHVLRKNSDLSVLVELGFITNPYDLSVIQTAQHKANVADGIVAGLVSYFNK</sequence>
<dbReference type="GO" id="GO:0030288">
    <property type="term" value="C:outer membrane-bounded periplasmic space"/>
    <property type="evidence" value="ECO:0007669"/>
    <property type="project" value="TreeGrafter"/>
</dbReference>
<feature type="domain" description="SH3b" evidence="4">
    <location>
        <begin position="41"/>
        <end position="103"/>
    </location>
</feature>
<dbReference type="GO" id="GO:0009253">
    <property type="term" value="P:peptidoglycan catabolic process"/>
    <property type="evidence" value="ECO:0007669"/>
    <property type="project" value="InterPro"/>
</dbReference>
<evidence type="ECO:0000313" key="5">
    <source>
        <dbReference type="EMBL" id="TFJ92952.1"/>
    </source>
</evidence>
<dbReference type="InterPro" id="IPR050695">
    <property type="entry name" value="N-acetylmuramoyl_amidase_3"/>
</dbReference>
<name>A0A4Y9ACC1_9BACI</name>
<keyword evidence="6" id="KW-1185">Reference proteome</keyword>
<proteinExistence type="predicted"/>
<dbReference type="InterPro" id="IPR002508">
    <property type="entry name" value="MurNAc-LAA_cat"/>
</dbReference>
<dbReference type="Gene3D" id="3.40.630.40">
    <property type="entry name" value="Zn-dependent exopeptidases"/>
    <property type="match status" value="1"/>
</dbReference>
<keyword evidence="2" id="KW-0961">Cell wall biogenesis/degradation</keyword>
<evidence type="ECO:0000256" key="1">
    <source>
        <dbReference type="ARBA" id="ARBA00022801"/>
    </source>
</evidence>
<dbReference type="GO" id="GO:0071555">
    <property type="term" value="P:cell wall organization"/>
    <property type="evidence" value="ECO:0007669"/>
    <property type="project" value="UniProtKB-KW"/>
</dbReference>
<dbReference type="InterPro" id="IPR003646">
    <property type="entry name" value="SH3-like_bac-type"/>
</dbReference>
<comment type="caution">
    <text evidence="5">The sequence shown here is derived from an EMBL/GenBank/DDBJ whole genome shotgun (WGS) entry which is preliminary data.</text>
</comment>
<dbReference type="PROSITE" id="PS51781">
    <property type="entry name" value="SH3B"/>
    <property type="match status" value="1"/>
</dbReference>
<dbReference type="EMBL" id="SRHY01000013">
    <property type="protein sequence ID" value="TFJ92952.1"/>
    <property type="molecule type" value="Genomic_DNA"/>
</dbReference>
<evidence type="ECO:0000256" key="2">
    <source>
        <dbReference type="ARBA" id="ARBA00023316"/>
    </source>
</evidence>
<dbReference type="SMART" id="SM00287">
    <property type="entry name" value="SH3b"/>
    <property type="match status" value="1"/>
</dbReference>
<organism evidence="5 6">
    <name type="scientific">Lentibacillus salicampi</name>
    <dbReference type="NCBI Taxonomy" id="175306"/>
    <lineage>
        <taxon>Bacteria</taxon>
        <taxon>Bacillati</taxon>
        <taxon>Bacillota</taxon>
        <taxon>Bacilli</taxon>
        <taxon>Bacillales</taxon>
        <taxon>Bacillaceae</taxon>
        <taxon>Lentibacillus</taxon>
    </lineage>
</organism>
<dbReference type="Gene3D" id="2.30.30.40">
    <property type="entry name" value="SH3 Domains"/>
    <property type="match status" value="1"/>
</dbReference>
<dbReference type="CDD" id="cd02696">
    <property type="entry name" value="MurNAc-LAA"/>
    <property type="match status" value="1"/>
</dbReference>
<dbReference type="SUPFAM" id="SSF53187">
    <property type="entry name" value="Zn-dependent exopeptidases"/>
    <property type="match status" value="1"/>
</dbReference>
<protein>
    <submittedName>
        <fullName evidence="5">N-acetylmuramoyl-L-alanine amidase</fullName>
    </submittedName>
</protein>
<dbReference type="SMART" id="SM00646">
    <property type="entry name" value="Ami_3"/>
    <property type="match status" value="1"/>
</dbReference>
<dbReference type="AlphaFoldDB" id="A0A4Y9ACC1"/>
<dbReference type="GO" id="GO:0008745">
    <property type="term" value="F:N-acetylmuramoyl-L-alanine amidase activity"/>
    <property type="evidence" value="ECO:0007669"/>
    <property type="project" value="InterPro"/>
</dbReference>
<accession>A0A4Y9ACC1</accession>
<evidence type="ECO:0000313" key="6">
    <source>
        <dbReference type="Proteomes" id="UP000298484"/>
    </source>
</evidence>
<evidence type="ECO:0000259" key="4">
    <source>
        <dbReference type="PROSITE" id="PS51781"/>
    </source>
</evidence>
<evidence type="ECO:0000256" key="3">
    <source>
        <dbReference type="SAM" id="MobiDB-lite"/>
    </source>
</evidence>
<dbReference type="Proteomes" id="UP000298484">
    <property type="component" value="Unassembled WGS sequence"/>
</dbReference>
<dbReference type="PANTHER" id="PTHR30404:SF7">
    <property type="entry name" value="CELL WALL AMIDASE LYTH-RELATED"/>
    <property type="match status" value="1"/>
</dbReference>